<comment type="subcellular location">
    <subcellularLocation>
        <location evidence="1">Nucleus</location>
    </subcellularLocation>
</comment>
<dbReference type="InterPro" id="IPR004827">
    <property type="entry name" value="bZIP"/>
</dbReference>
<dbReference type="GO" id="GO:0003677">
    <property type="term" value="F:DNA binding"/>
    <property type="evidence" value="ECO:0007669"/>
    <property type="project" value="UniProtKB-ARBA"/>
</dbReference>
<keyword evidence="2" id="KW-0805">Transcription regulation</keyword>
<gene>
    <name evidence="8" type="ORF">M0R45_031136</name>
</gene>
<dbReference type="GO" id="GO:0005634">
    <property type="term" value="C:nucleus"/>
    <property type="evidence" value="ECO:0007669"/>
    <property type="project" value="UniProtKB-SubCell"/>
</dbReference>
<evidence type="ECO:0000256" key="3">
    <source>
        <dbReference type="ARBA" id="ARBA00023163"/>
    </source>
</evidence>
<dbReference type="PANTHER" id="PTHR46391:SF20">
    <property type="entry name" value="BASIC LEUCINE ZIPPER 61"/>
    <property type="match status" value="1"/>
</dbReference>
<dbReference type="FunFam" id="1.20.5.170:FF:000057">
    <property type="entry name" value="Basic leucine zipper 61"/>
    <property type="match status" value="1"/>
</dbReference>
<feature type="compositionally biased region" description="Basic and acidic residues" evidence="6">
    <location>
        <begin position="146"/>
        <end position="166"/>
    </location>
</feature>
<evidence type="ECO:0000256" key="1">
    <source>
        <dbReference type="ARBA" id="ARBA00004123"/>
    </source>
</evidence>
<dbReference type="InterPro" id="IPR046347">
    <property type="entry name" value="bZIP_sf"/>
</dbReference>
<evidence type="ECO:0000256" key="2">
    <source>
        <dbReference type="ARBA" id="ARBA00023015"/>
    </source>
</evidence>
<dbReference type="Gene3D" id="1.20.5.170">
    <property type="match status" value="1"/>
</dbReference>
<evidence type="ECO:0000256" key="4">
    <source>
        <dbReference type="ARBA" id="ARBA00023242"/>
    </source>
</evidence>
<evidence type="ECO:0000313" key="9">
    <source>
        <dbReference type="Proteomes" id="UP001457282"/>
    </source>
</evidence>
<comment type="subunit">
    <text evidence="5">Forms heterodimers with BZIP18, BZIP43 and VIP1/BZIP51.</text>
</comment>
<name>A0AAW1WF29_RUBAR</name>
<sequence>MAQLPPKVPNMTPNWPDFSHQKISCFAPNGNGNAASQNPCWVDEFLDFSSARRGSHRRSVSDSITFLEAPMQDECRSTGAPPEANDHHVEFDRFDDEQFMSMFTTDEISAAAAAAAAAGPTGSCSNPSTPSDNNSINDDDQPPSNGDRKKRELKHEFEEAESECKLEAQPTQNGDNNATKNTSSDRKVDPKRVKRILANRQSAQRSRVRKLQYISELERSVTSLQAEVSVLSPRVAFLDHQRLLLNVDNSALKQRIAALAQDKIFKDAHQEALKREIERLRQVYHQQNIKKMENNNIEQSPNSDTITTQHPDVAADQKEQLLNVSS</sequence>
<dbReference type="PROSITE" id="PS00036">
    <property type="entry name" value="BZIP_BASIC"/>
    <property type="match status" value="1"/>
</dbReference>
<keyword evidence="4" id="KW-0539">Nucleus</keyword>
<feature type="compositionally biased region" description="Polar residues" evidence="6">
    <location>
        <begin position="169"/>
        <end position="182"/>
    </location>
</feature>
<evidence type="ECO:0000256" key="6">
    <source>
        <dbReference type="SAM" id="MobiDB-lite"/>
    </source>
</evidence>
<evidence type="ECO:0000313" key="8">
    <source>
        <dbReference type="EMBL" id="KAK9922683.1"/>
    </source>
</evidence>
<dbReference type="AlphaFoldDB" id="A0AAW1WF29"/>
<proteinExistence type="predicted"/>
<dbReference type="InterPro" id="IPR052483">
    <property type="entry name" value="bZIP_transcription_regulators"/>
</dbReference>
<dbReference type="Proteomes" id="UP001457282">
    <property type="component" value="Unassembled WGS sequence"/>
</dbReference>
<feature type="compositionally biased region" description="Polar residues" evidence="6">
    <location>
        <begin position="122"/>
        <end position="136"/>
    </location>
</feature>
<dbReference type="InterPro" id="IPR044759">
    <property type="entry name" value="bZIP_RF2"/>
</dbReference>
<dbReference type="PANTHER" id="PTHR46391">
    <property type="entry name" value="BASIC LEUCINE ZIPPER 34"/>
    <property type="match status" value="1"/>
</dbReference>
<feature type="region of interest" description="Disordered" evidence="6">
    <location>
        <begin position="118"/>
        <end position="193"/>
    </location>
</feature>
<dbReference type="GO" id="GO:0045893">
    <property type="term" value="P:positive regulation of DNA-templated transcription"/>
    <property type="evidence" value="ECO:0007669"/>
    <property type="project" value="TreeGrafter"/>
</dbReference>
<comment type="caution">
    <text evidence="8">The sequence shown here is derived from an EMBL/GenBank/DDBJ whole genome shotgun (WGS) entry which is preliminary data.</text>
</comment>
<keyword evidence="3" id="KW-0804">Transcription</keyword>
<dbReference type="EMBL" id="JBEDUW010000006">
    <property type="protein sequence ID" value="KAK9922683.1"/>
    <property type="molecule type" value="Genomic_DNA"/>
</dbReference>
<reference evidence="8 9" key="1">
    <citation type="journal article" date="2023" name="G3 (Bethesda)">
        <title>A chromosome-length genome assembly and annotation of blackberry (Rubus argutus, cv. 'Hillquist').</title>
        <authorList>
            <person name="Bruna T."/>
            <person name="Aryal R."/>
            <person name="Dudchenko O."/>
            <person name="Sargent D.J."/>
            <person name="Mead D."/>
            <person name="Buti M."/>
            <person name="Cavallini A."/>
            <person name="Hytonen T."/>
            <person name="Andres J."/>
            <person name="Pham M."/>
            <person name="Weisz D."/>
            <person name="Mascagni F."/>
            <person name="Usai G."/>
            <person name="Natali L."/>
            <person name="Bassil N."/>
            <person name="Fernandez G.E."/>
            <person name="Lomsadze A."/>
            <person name="Armour M."/>
            <person name="Olukolu B."/>
            <person name="Poorten T."/>
            <person name="Britton C."/>
            <person name="Davik J."/>
            <person name="Ashrafi H."/>
            <person name="Aiden E.L."/>
            <person name="Borodovsky M."/>
            <person name="Worthington M."/>
        </authorList>
    </citation>
    <scope>NUCLEOTIDE SEQUENCE [LARGE SCALE GENOMIC DNA]</scope>
    <source>
        <strain evidence="8">PI 553951</strain>
    </source>
</reference>
<keyword evidence="9" id="KW-1185">Reference proteome</keyword>
<dbReference type="SMART" id="SM00338">
    <property type="entry name" value="BRLZ"/>
    <property type="match status" value="1"/>
</dbReference>
<feature type="region of interest" description="Disordered" evidence="6">
    <location>
        <begin position="292"/>
        <end position="326"/>
    </location>
</feature>
<feature type="compositionally biased region" description="Polar residues" evidence="6">
    <location>
        <begin position="292"/>
        <end position="310"/>
    </location>
</feature>
<dbReference type="Pfam" id="PF00170">
    <property type="entry name" value="bZIP_1"/>
    <property type="match status" value="1"/>
</dbReference>
<evidence type="ECO:0000256" key="5">
    <source>
        <dbReference type="ARBA" id="ARBA00066000"/>
    </source>
</evidence>
<dbReference type="GO" id="GO:0003700">
    <property type="term" value="F:DNA-binding transcription factor activity"/>
    <property type="evidence" value="ECO:0007669"/>
    <property type="project" value="InterPro"/>
</dbReference>
<organism evidence="8 9">
    <name type="scientific">Rubus argutus</name>
    <name type="common">Southern blackberry</name>
    <dbReference type="NCBI Taxonomy" id="59490"/>
    <lineage>
        <taxon>Eukaryota</taxon>
        <taxon>Viridiplantae</taxon>
        <taxon>Streptophyta</taxon>
        <taxon>Embryophyta</taxon>
        <taxon>Tracheophyta</taxon>
        <taxon>Spermatophyta</taxon>
        <taxon>Magnoliopsida</taxon>
        <taxon>eudicotyledons</taxon>
        <taxon>Gunneridae</taxon>
        <taxon>Pentapetalae</taxon>
        <taxon>rosids</taxon>
        <taxon>fabids</taxon>
        <taxon>Rosales</taxon>
        <taxon>Rosaceae</taxon>
        <taxon>Rosoideae</taxon>
        <taxon>Rosoideae incertae sedis</taxon>
        <taxon>Rubus</taxon>
    </lineage>
</organism>
<dbReference type="PROSITE" id="PS50217">
    <property type="entry name" value="BZIP"/>
    <property type="match status" value="1"/>
</dbReference>
<protein>
    <recommendedName>
        <fullName evidence="7">BZIP domain-containing protein</fullName>
    </recommendedName>
</protein>
<dbReference type="CDD" id="cd14703">
    <property type="entry name" value="bZIP_plant_RF2"/>
    <property type="match status" value="1"/>
</dbReference>
<accession>A0AAW1WF29</accession>
<dbReference type="SUPFAM" id="SSF57959">
    <property type="entry name" value="Leucine zipper domain"/>
    <property type="match status" value="1"/>
</dbReference>
<evidence type="ECO:0000259" key="7">
    <source>
        <dbReference type="PROSITE" id="PS50217"/>
    </source>
</evidence>
<feature type="domain" description="BZIP" evidence="7">
    <location>
        <begin position="189"/>
        <end position="241"/>
    </location>
</feature>